<dbReference type="CDD" id="cd01097">
    <property type="entry name" value="Tetrahydromethanopterin_reductase"/>
    <property type="match status" value="1"/>
</dbReference>
<keyword evidence="1 3" id="KW-0560">Oxidoreductase</keyword>
<dbReference type="PANTHER" id="PTHR43244">
    <property type="match status" value="1"/>
</dbReference>
<evidence type="ECO:0000313" key="3">
    <source>
        <dbReference type="EMBL" id="SPF36804.1"/>
    </source>
</evidence>
<accession>A0A2U3KAV5</accession>
<organism evidence="3 4">
    <name type="scientific">Candidatus Sulfotelmatobacter kueseliae</name>
    <dbReference type="NCBI Taxonomy" id="2042962"/>
    <lineage>
        <taxon>Bacteria</taxon>
        <taxon>Pseudomonadati</taxon>
        <taxon>Acidobacteriota</taxon>
        <taxon>Terriglobia</taxon>
        <taxon>Terriglobales</taxon>
        <taxon>Candidatus Korobacteraceae</taxon>
        <taxon>Candidatus Sulfotelmatobacter</taxon>
    </lineage>
</organism>
<reference evidence="4" key="1">
    <citation type="submission" date="2018-02" db="EMBL/GenBank/DDBJ databases">
        <authorList>
            <person name="Hausmann B."/>
        </authorList>
    </citation>
    <scope>NUCLEOTIDE SEQUENCE [LARGE SCALE GENOMIC DNA]</scope>
    <source>
        <strain evidence="4">Peat soil MAG SbA1</strain>
    </source>
</reference>
<dbReference type="Proteomes" id="UP000238701">
    <property type="component" value="Unassembled WGS sequence"/>
</dbReference>
<gene>
    <name evidence="3" type="ORF">SBA1_1650006</name>
</gene>
<dbReference type="EMBL" id="OMOD01000074">
    <property type="protein sequence ID" value="SPF36804.1"/>
    <property type="molecule type" value="Genomic_DNA"/>
</dbReference>
<dbReference type="GO" id="GO:0018537">
    <property type="term" value="F:coenzyme F420-dependent N5,N10-methenyltetrahydromethanopterin reductase activity"/>
    <property type="evidence" value="ECO:0007669"/>
    <property type="project" value="UniProtKB-EC"/>
</dbReference>
<feature type="domain" description="Luciferase-like" evidence="2">
    <location>
        <begin position="5"/>
        <end position="328"/>
    </location>
</feature>
<dbReference type="InterPro" id="IPR036661">
    <property type="entry name" value="Luciferase-like_sf"/>
</dbReference>
<dbReference type="InterPro" id="IPR050564">
    <property type="entry name" value="F420-G6PD/mer"/>
</dbReference>
<dbReference type="Gene3D" id="3.20.20.30">
    <property type="entry name" value="Luciferase-like domain"/>
    <property type="match status" value="1"/>
</dbReference>
<sequence>MPIPFNIGVLQLSMEPVRETVAMAKACEDAGFDAFWIAEAYPWWRKHGFEARSSTAILAVIAAQTRRIQLGWGIISPYTRHPVQIAMEARVMQDLAGERFLLGLGASKIFMKEIGEGEGEKVGPATVMRESIEVIRGVLSGNAFEYQGKVFAASVPPLKPDAHTPRDTPPIYVAGTGPVMQKMAGSIGDGLLTASITTPEFVRYSRKNMEEGARKVGKDASHLALGSVIVGSIGRDSAKGKEGAREQAAMYLANKVQNIKGSADELLRCANLTFEELRPVADAMEKGGRKAAAKAVTDDILKKVCAIAGTPEECIERIEQYQAAGCTHIMLEIWGDDRTGQAKLFGEAVLPHFRK</sequence>
<dbReference type="Pfam" id="PF00296">
    <property type="entry name" value="Bac_luciferase"/>
    <property type="match status" value="1"/>
</dbReference>
<dbReference type="AlphaFoldDB" id="A0A2U3KAV5"/>
<dbReference type="EC" id="1.5.98.2" evidence="3"/>
<dbReference type="OrthoDB" id="180193at2"/>
<dbReference type="PANTHER" id="PTHR43244:SF1">
    <property type="entry name" value="5,10-METHYLENETETRAHYDROMETHANOPTERIN REDUCTASE"/>
    <property type="match status" value="1"/>
</dbReference>
<name>A0A2U3KAV5_9BACT</name>
<evidence type="ECO:0000256" key="1">
    <source>
        <dbReference type="ARBA" id="ARBA00023002"/>
    </source>
</evidence>
<dbReference type="SUPFAM" id="SSF51679">
    <property type="entry name" value="Bacterial luciferase-like"/>
    <property type="match status" value="1"/>
</dbReference>
<protein>
    <submittedName>
        <fullName evidence="3">5,10-methylenetetrahydromethanopterin reductase</fullName>
        <ecNumber evidence="3">1.5.98.2</ecNumber>
    </submittedName>
</protein>
<evidence type="ECO:0000313" key="4">
    <source>
        <dbReference type="Proteomes" id="UP000238701"/>
    </source>
</evidence>
<proteinExistence type="predicted"/>
<dbReference type="GO" id="GO:0016705">
    <property type="term" value="F:oxidoreductase activity, acting on paired donors, with incorporation or reduction of molecular oxygen"/>
    <property type="evidence" value="ECO:0007669"/>
    <property type="project" value="InterPro"/>
</dbReference>
<evidence type="ECO:0000259" key="2">
    <source>
        <dbReference type="Pfam" id="PF00296"/>
    </source>
</evidence>
<dbReference type="InterPro" id="IPR011251">
    <property type="entry name" value="Luciferase-like_dom"/>
</dbReference>